<keyword evidence="2" id="KW-1185">Reference proteome</keyword>
<sequence length="171" mass="18867">MEKVTDQYSPEIARHKLNAYFSGNFIMLDVIKRLQKSSLCVFAALCDGKTITTAGYEINADFSVKRASAVIHSLKQKNLPVSTNSVSTGSDVGGITNQAVFFISKEDLHSLKSDPEKIMRKCARLHAQHKRSHAQRDIARLCKEFGKEAILKLVNQAATNPKMPPDGMSAC</sequence>
<reference evidence="1 2" key="1">
    <citation type="submission" date="2017-10" db="EMBL/GenBank/DDBJ databases">
        <title>Draft genome of two endophytic bacteria isolated from 'guarana' Paullinia cupana (Mart.) Ducke.</title>
        <authorList>
            <person name="Siqueira K.A."/>
            <person name="Liotti R.G."/>
            <person name="Mendes T.A."/>
            <person name="Soares M.A."/>
        </authorList>
    </citation>
    <scope>NUCLEOTIDE SEQUENCE [LARGE SCALE GENOMIC DNA]</scope>
    <source>
        <strain evidence="1 2">342</strain>
    </source>
</reference>
<name>A0A2S9IBR0_9GAMM</name>
<dbReference type="OrthoDB" id="6555768at2"/>
<proteinExistence type="predicted"/>
<dbReference type="Proteomes" id="UP000239181">
    <property type="component" value="Unassembled WGS sequence"/>
</dbReference>
<evidence type="ECO:0000313" key="1">
    <source>
        <dbReference type="EMBL" id="PRD15216.1"/>
    </source>
</evidence>
<organism evidence="1 2">
    <name type="scientific">Pantoea coffeiphila</name>
    <dbReference type="NCBI Taxonomy" id="1465635"/>
    <lineage>
        <taxon>Bacteria</taxon>
        <taxon>Pseudomonadati</taxon>
        <taxon>Pseudomonadota</taxon>
        <taxon>Gammaproteobacteria</taxon>
        <taxon>Enterobacterales</taxon>
        <taxon>Erwiniaceae</taxon>
        <taxon>Pantoea</taxon>
    </lineage>
</organism>
<accession>A0A2S9IBR0</accession>
<evidence type="ECO:0000313" key="2">
    <source>
        <dbReference type="Proteomes" id="UP000239181"/>
    </source>
</evidence>
<gene>
    <name evidence="1" type="ORF">CQW29_12175</name>
</gene>
<dbReference type="EMBL" id="PDET01000007">
    <property type="protein sequence ID" value="PRD15216.1"/>
    <property type="molecule type" value="Genomic_DNA"/>
</dbReference>
<protein>
    <submittedName>
        <fullName evidence="1">Uncharacterized protein</fullName>
    </submittedName>
</protein>
<comment type="caution">
    <text evidence="1">The sequence shown here is derived from an EMBL/GenBank/DDBJ whole genome shotgun (WGS) entry which is preliminary data.</text>
</comment>
<dbReference type="AlphaFoldDB" id="A0A2S9IBR0"/>
<dbReference type="RefSeq" id="WP_045259590.1">
    <property type="nucleotide sequence ID" value="NZ_PDET01000007.1"/>
</dbReference>